<keyword evidence="7" id="KW-0804">Transcription</keyword>
<evidence type="ECO:0000256" key="2">
    <source>
        <dbReference type="ARBA" id="ARBA00022723"/>
    </source>
</evidence>
<dbReference type="PANTHER" id="PTHR46174">
    <property type="entry name" value="CXXC-TYPE ZINC FINGER PROTEIN 1"/>
    <property type="match status" value="1"/>
</dbReference>
<evidence type="ECO:0000313" key="14">
    <source>
        <dbReference type="Proteomes" id="UP001153620"/>
    </source>
</evidence>
<organism evidence="13 14">
    <name type="scientific">Chironomus riparius</name>
    <dbReference type="NCBI Taxonomy" id="315576"/>
    <lineage>
        <taxon>Eukaryota</taxon>
        <taxon>Metazoa</taxon>
        <taxon>Ecdysozoa</taxon>
        <taxon>Arthropoda</taxon>
        <taxon>Hexapoda</taxon>
        <taxon>Insecta</taxon>
        <taxon>Pterygota</taxon>
        <taxon>Neoptera</taxon>
        <taxon>Endopterygota</taxon>
        <taxon>Diptera</taxon>
        <taxon>Nematocera</taxon>
        <taxon>Chironomoidea</taxon>
        <taxon>Chironomidae</taxon>
        <taxon>Chironominae</taxon>
        <taxon>Chironomus</taxon>
    </lineage>
</organism>
<keyword evidence="2" id="KW-0479">Metal-binding</keyword>
<dbReference type="PROSITE" id="PS01359">
    <property type="entry name" value="ZF_PHD_1"/>
    <property type="match status" value="1"/>
</dbReference>
<dbReference type="PROSITE" id="PS50016">
    <property type="entry name" value="ZF_PHD_2"/>
    <property type="match status" value="1"/>
</dbReference>
<feature type="domain" description="PHD-type" evidence="12">
    <location>
        <begin position="61"/>
        <end position="110"/>
    </location>
</feature>
<evidence type="ECO:0000256" key="8">
    <source>
        <dbReference type="ARBA" id="ARBA00023242"/>
    </source>
</evidence>
<dbReference type="Pfam" id="PF00628">
    <property type="entry name" value="PHD"/>
    <property type="match status" value="1"/>
</dbReference>
<keyword evidence="4" id="KW-0862">Zinc</keyword>
<dbReference type="InterPro" id="IPR019787">
    <property type="entry name" value="Znf_PHD-finger"/>
</dbReference>
<evidence type="ECO:0000256" key="6">
    <source>
        <dbReference type="ARBA" id="ARBA00023125"/>
    </source>
</evidence>
<keyword evidence="5" id="KW-0805">Transcription regulation</keyword>
<dbReference type="InterPro" id="IPR022056">
    <property type="entry name" value="CpG-bd_C"/>
</dbReference>
<keyword evidence="14" id="KW-1185">Reference proteome</keyword>
<reference evidence="13" key="2">
    <citation type="submission" date="2022-10" db="EMBL/GenBank/DDBJ databases">
        <authorList>
            <consortium name="ENA_rothamsted_submissions"/>
            <consortium name="culmorum"/>
            <person name="King R."/>
        </authorList>
    </citation>
    <scope>NUCLEOTIDE SEQUENCE</scope>
</reference>
<evidence type="ECO:0000256" key="10">
    <source>
        <dbReference type="PROSITE-ProRule" id="PRU00146"/>
    </source>
</evidence>
<dbReference type="PANTHER" id="PTHR46174:SF1">
    <property type="entry name" value="CXXC-TYPE ZINC FINGER PROTEIN 1"/>
    <property type="match status" value="1"/>
</dbReference>
<keyword evidence="8" id="KW-0539">Nucleus</keyword>
<feature type="region of interest" description="Disordered" evidence="11">
    <location>
        <begin position="1"/>
        <end position="26"/>
    </location>
</feature>
<dbReference type="Gene3D" id="3.30.40.10">
    <property type="entry name" value="Zinc/RING finger domain, C3HC4 (zinc finger)"/>
    <property type="match status" value="1"/>
</dbReference>
<dbReference type="SUPFAM" id="SSF57903">
    <property type="entry name" value="FYVE/PHD zinc finger"/>
    <property type="match status" value="1"/>
</dbReference>
<dbReference type="InterPro" id="IPR037869">
    <property type="entry name" value="Spp1/CFP1"/>
</dbReference>
<evidence type="ECO:0000256" key="5">
    <source>
        <dbReference type="ARBA" id="ARBA00023015"/>
    </source>
</evidence>
<keyword evidence="3 10" id="KW-0863">Zinc-finger</keyword>
<reference evidence="13" key="1">
    <citation type="submission" date="2022-01" db="EMBL/GenBank/DDBJ databases">
        <authorList>
            <person name="King R."/>
        </authorList>
    </citation>
    <scope>NUCLEOTIDE SEQUENCE</scope>
</reference>
<sequence>MFEKKNSLIESPKTVSKHSINNNKTNMDSKRFKTKEEIAKEFDNLPERKSKIATILKEENVAYCICRSSKPGFMICCDSCEEWYHGDCIGISEKESKSIKKYYCDRCKVDDPTLKTVFKLPSSQQSTSQNVAQSSLSQEIQKKKKDKDARCGNCEGCRSKLMGKKGKCEKRLGSYQLKKKDKKIKEGRIKKRKRSVTPDLVINPALEGPRHCLGPECRYTARPQSKYCSDICGMKLASNRIFQILPTRIQEWSTPSIATEQNKKGLEKNRAKQQIVRATLMELDKRHRELDLIVEAAKQCTLEENAKDREVDIEDESSMYCVTCGHEIHARTAIRHMERCFNKYESQASFGSIFKTRIEGNSMFCDFFNIVNKTYCKRLRVLCPEHSKDPKVTDTDVCGCPMTKNVFELTGEFCRAAKKSCFKHYCWEKIRRAEIDLERVRQWMKMDELVEQERQIKQAMASRSGLMGLLLHSSYDHERMEKIARLQAKDKH</sequence>
<protein>
    <recommendedName>
        <fullName evidence="9">CXXC-type zinc finger protein 1</fullName>
    </recommendedName>
</protein>
<dbReference type="GO" id="GO:0003677">
    <property type="term" value="F:DNA binding"/>
    <property type="evidence" value="ECO:0007669"/>
    <property type="project" value="UniProtKB-KW"/>
</dbReference>
<dbReference type="SMART" id="SM00249">
    <property type="entry name" value="PHD"/>
    <property type="match status" value="1"/>
</dbReference>
<name>A0A9N9RPY9_9DIPT</name>
<dbReference type="InterPro" id="IPR013083">
    <property type="entry name" value="Znf_RING/FYVE/PHD"/>
</dbReference>
<comment type="subcellular location">
    <subcellularLocation>
        <location evidence="1">Nucleus</location>
    </subcellularLocation>
</comment>
<dbReference type="Pfam" id="PF12269">
    <property type="entry name" value="CpG_bind_C"/>
    <property type="match status" value="1"/>
</dbReference>
<dbReference type="OrthoDB" id="419183at2759"/>
<dbReference type="AlphaFoldDB" id="A0A9N9RPY9"/>
<evidence type="ECO:0000259" key="12">
    <source>
        <dbReference type="PROSITE" id="PS50016"/>
    </source>
</evidence>
<proteinExistence type="predicted"/>
<evidence type="ECO:0000256" key="7">
    <source>
        <dbReference type="ARBA" id="ARBA00023163"/>
    </source>
</evidence>
<feature type="compositionally biased region" description="Polar residues" evidence="11">
    <location>
        <begin position="13"/>
        <end position="26"/>
    </location>
</feature>
<dbReference type="Proteomes" id="UP001153620">
    <property type="component" value="Chromosome 2"/>
</dbReference>
<dbReference type="GO" id="GO:0045893">
    <property type="term" value="P:positive regulation of DNA-templated transcription"/>
    <property type="evidence" value="ECO:0007669"/>
    <property type="project" value="TreeGrafter"/>
</dbReference>
<evidence type="ECO:0000256" key="9">
    <source>
        <dbReference type="ARBA" id="ARBA00023828"/>
    </source>
</evidence>
<dbReference type="GO" id="GO:0048188">
    <property type="term" value="C:Set1C/COMPASS complex"/>
    <property type="evidence" value="ECO:0007669"/>
    <property type="project" value="InterPro"/>
</dbReference>
<accession>A0A9N9RPY9</accession>
<evidence type="ECO:0000256" key="4">
    <source>
        <dbReference type="ARBA" id="ARBA00022833"/>
    </source>
</evidence>
<evidence type="ECO:0000313" key="13">
    <source>
        <dbReference type="EMBL" id="CAG9802610.1"/>
    </source>
</evidence>
<dbReference type="GO" id="GO:0008270">
    <property type="term" value="F:zinc ion binding"/>
    <property type="evidence" value="ECO:0007669"/>
    <property type="project" value="UniProtKB-KW"/>
</dbReference>
<dbReference type="EMBL" id="OU895878">
    <property type="protein sequence ID" value="CAG9802610.1"/>
    <property type="molecule type" value="Genomic_DNA"/>
</dbReference>
<evidence type="ECO:0000256" key="1">
    <source>
        <dbReference type="ARBA" id="ARBA00004123"/>
    </source>
</evidence>
<dbReference type="InterPro" id="IPR001965">
    <property type="entry name" value="Znf_PHD"/>
</dbReference>
<keyword evidence="6" id="KW-0238">DNA-binding</keyword>
<dbReference type="InterPro" id="IPR019786">
    <property type="entry name" value="Zinc_finger_PHD-type_CS"/>
</dbReference>
<evidence type="ECO:0000256" key="3">
    <source>
        <dbReference type="ARBA" id="ARBA00022771"/>
    </source>
</evidence>
<gene>
    <name evidence="13" type="ORF">CHIRRI_LOCUS5516</name>
</gene>
<dbReference type="InterPro" id="IPR011011">
    <property type="entry name" value="Znf_FYVE_PHD"/>
</dbReference>
<evidence type="ECO:0000256" key="11">
    <source>
        <dbReference type="SAM" id="MobiDB-lite"/>
    </source>
</evidence>